<dbReference type="EMBL" id="JYFE01000046">
    <property type="protein sequence ID" value="KIT15679.1"/>
    <property type="molecule type" value="Genomic_DNA"/>
</dbReference>
<dbReference type="STRING" id="935700.jaqu_25560"/>
<comment type="caution">
    <text evidence="1">The sequence shown here is derived from an EMBL/GenBank/DDBJ whole genome shotgun (WGS) entry which is preliminary data.</text>
</comment>
<reference evidence="1 2" key="1">
    <citation type="submission" date="2015-02" db="EMBL/GenBank/DDBJ databases">
        <title>Genome Sequence of Jannaschia aquimarina DSM28248, a member of the Roseobacter clade.</title>
        <authorList>
            <person name="Voget S."/>
            <person name="Daniel R."/>
        </authorList>
    </citation>
    <scope>NUCLEOTIDE SEQUENCE [LARGE SCALE GENOMIC DNA]</scope>
    <source>
        <strain evidence="1 2">GSW-M26</strain>
    </source>
</reference>
<dbReference type="Pfam" id="PF10127">
    <property type="entry name" value="RlaP"/>
    <property type="match status" value="1"/>
</dbReference>
<keyword evidence="1" id="KW-0808">Transferase</keyword>
<dbReference type="InterPro" id="IPR018775">
    <property type="entry name" value="RlaP"/>
</dbReference>
<name>A0A0D1ED90_9RHOB</name>
<accession>A0A0D1ED90</accession>
<protein>
    <submittedName>
        <fullName evidence="1">Putative nucleotidyltransferase</fullName>
    </submittedName>
</protein>
<keyword evidence="2" id="KW-1185">Reference proteome</keyword>
<dbReference type="GO" id="GO:0016740">
    <property type="term" value="F:transferase activity"/>
    <property type="evidence" value="ECO:0007669"/>
    <property type="project" value="UniProtKB-KW"/>
</dbReference>
<sequence length="47" mass="5180">MTDPVPAPMRARIQVELERISTEEGVRILLAAESGSRAWGFHSPDSD</sequence>
<dbReference type="Proteomes" id="UP000032232">
    <property type="component" value="Unassembled WGS sequence"/>
</dbReference>
<dbReference type="AlphaFoldDB" id="A0A0D1ED90"/>
<organism evidence="1 2">
    <name type="scientific">Jannaschia aquimarina</name>
    <dbReference type="NCBI Taxonomy" id="935700"/>
    <lineage>
        <taxon>Bacteria</taxon>
        <taxon>Pseudomonadati</taxon>
        <taxon>Pseudomonadota</taxon>
        <taxon>Alphaproteobacteria</taxon>
        <taxon>Rhodobacterales</taxon>
        <taxon>Roseobacteraceae</taxon>
        <taxon>Jannaschia</taxon>
    </lineage>
</organism>
<dbReference type="OrthoDB" id="9796845at2"/>
<dbReference type="PATRIC" id="fig|935700.4.peg.2635"/>
<evidence type="ECO:0000313" key="2">
    <source>
        <dbReference type="Proteomes" id="UP000032232"/>
    </source>
</evidence>
<gene>
    <name evidence="1" type="ORF">jaqu_25560</name>
</gene>
<evidence type="ECO:0000313" key="1">
    <source>
        <dbReference type="EMBL" id="KIT15679.1"/>
    </source>
</evidence>
<proteinExistence type="predicted"/>